<dbReference type="EMBL" id="SGIU01000002">
    <property type="protein sequence ID" value="TAI48093.1"/>
    <property type="molecule type" value="Genomic_DNA"/>
</dbReference>
<dbReference type="SUPFAM" id="SSF52833">
    <property type="entry name" value="Thioredoxin-like"/>
    <property type="match status" value="1"/>
</dbReference>
<gene>
    <name evidence="3" type="ORF">EW142_15715</name>
</gene>
<dbReference type="Gene3D" id="3.40.30.10">
    <property type="entry name" value="Glutaredoxin"/>
    <property type="match status" value="1"/>
</dbReference>
<dbReference type="OrthoDB" id="1100563at2"/>
<evidence type="ECO:0000313" key="4">
    <source>
        <dbReference type="Proteomes" id="UP000291981"/>
    </source>
</evidence>
<keyword evidence="1" id="KW-0812">Transmembrane</keyword>
<dbReference type="RefSeq" id="WP_130615502.1">
    <property type="nucleotide sequence ID" value="NZ_SGIU01000002.1"/>
</dbReference>
<keyword evidence="1" id="KW-0472">Membrane</keyword>
<dbReference type="InterPro" id="IPR036249">
    <property type="entry name" value="Thioredoxin-like_sf"/>
</dbReference>
<feature type="transmembrane region" description="Helical" evidence="1">
    <location>
        <begin position="303"/>
        <end position="326"/>
    </location>
</feature>
<dbReference type="CDD" id="cd12921">
    <property type="entry name" value="VKOR_4"/>
    <property type="match status" value="1"/>
</dbReference>
<dbReference type="Proteomes" id="UP000291981">
    <property type="component" value="Unassembled WGS sequence"/>
</dbReference>
<evidence type="ECO:0000259" key="2">
    <source>
        <dbReference type="Pfam" id="PF13462"/>
    </source>
</evidence>
<name>A0A4Q8QHH8_9FLAO</name>
<reference evidence="3 4" key="1">
    <citation type="submission" date="2019-02" db="EMBL/GenBank/DDBJ databases">
        <title>Draft genome sequence of Muricauda sp. 176CP4-71.</title>
        <authorList>
            <person name="Park J.-S."/>
        </authorList>
    </citation>
    <scope>NUCLEOTIDE SEQUENCE [LARGE SCALE GENOMIC DNA]</scope>
    <source>
        <strain evidence="3 4">176CP4-71</strain>
    </source>
</reference>
<sequence length="541" mass="62387">MEFHEIAYEFLKSAKVSVSRDYLRERLESHPYYPSLNALTDILDELQIESSALQIEEKQRWRELPFPILAHVVSENGQLDFEVIKNQQHIKTEGGFLQKWTGITLLIGKQRKITHEEHQKQFIKEKFEGGVLWSWVTFLLLLATMPQLISFKLGFFIHYVLSLTGCLVSCNIVAYSLGVKTDMSDLFCKVETSGCNAVLTSKLGRLTGDIGLADIATVFYGGMVIYMSFSTGFEPDSNLLFLNLVQALPFFFTFLSVAYQAHMKSWCKLCLLLTLIIWLQSINLVFGLMQLPFDNFGLIAPPFMYYLTLVLSMALAGSWFIVKPLLLTKRSSMFQKIRIRKWRQNPHWFNALLPLHKQIDSAVWNKEIFYGNPNGVLQILITSKPLCEYCAKAHFELEQILKKHPDDIGVRVRFTLPSLNTETEDYKAVFHILNMYEELVWKKGQNHTSPLMKEIISDWYETQNLSDWVDRYPVHAKSEEEVHALIGQSVQWANAMGITQTPAFFINGFEMPNPHTFKDLFLFISEYIEILKGQRSPVSSQ</sequence>
<dbReference type="AlphaFoldDB" id="A0A4Q8QHH8"/>
<keyword evidence="4" id="KW-1185">Reference proteome</keyword>
<dbReference type="InterPro" id="IPR012336">
    <property type="entry name" value="Thioredoxin-like_fold"/>
</dbReference>
<evidence type="ECO:0000313" key="3">
    <source>
        <dbReference type="EMBL" id="TAI48093.1"/>
    </source>
</evidence>
<dbReference type="Gene3D" id="1.20.1440.130">
    <property type="entry name" value="VKOR domain"/>
    <property type="match status" value="1"/>
</dbReference>
<feature type="transmembrane region" description="Helical" evidence="1">
    <location>
        <begin position="155"/>
        <end position="177"/>
    </location>
</feature>
<dbReference type="Pfam" id="PF13462">
    <property type="entry name" value="Thioredoxin_4"/>
    <property type="match status" value="1"/>
</dbReference>
<feature type="transmembrane region" description="Helical" evidence="1">
    <location>
        <begin position="271"/>
        <end position="291"/>
    </location>
</feature>
<evidence type="ECO:0000256" key="1">
    <source>
        <dbReference type="SAM" id="Phobius"/>
    </source>
</evidence>
<accession>A0A4Q8QHH8</accession>
<feature type="transmembrane region" description="Helical" evidence="1">
    <location>
        <begin position="130"/>
        <end position="149"/>
    </location>
</feature>
<comment type="caution">
    <text evidence="3">The sequence shown here is derived from an EMBL/GenBank/DDBJ whole genome shotgun (WGS) entry which is preliminary data.</text>
</comment>
<proteinExistence type="predicted"/>
<keyword evidence="1" id="KW-1133">Transmembrane helix</keyword>
<feature type="domain" description="Thioredoxin-like fold" evidence="2">
    <location>
        <begin position="366"/>
        <end position="523"/>
    </location>
</feature>
<organism evidence="3 4">
    <name type="scientific">Flagellimonas allohymeniacidonis</name>
    <dbReference type="NCBI Taxonomy" id="2517819"/>
    <lineage>
        <taxon>Bacteria</taxon>
        <taxon>Pseudomonadati</taxon>
        <taxon>Bacteroidota</taxon>
        <taxon>Flavobacteriia</taxon>
        <taxon>Flavobacteriales</taxon>
        <taxon>Flavobacteriaceae</taxon>
        <taxon>Flagellimonas</taxon>
    </lineage>
</organism>
<feature type="transmembrane region" description="Helical" evidence="1">
    <location>
        <begin position="210"/>
        <end position="229"/>
    </location>
</feature>
<protein>
    <recommendedName>
        <fullName evidence="2">Thioredoxin-like fold domain-containing protein</fullName>
    </recommendedName>
</protein>
<feature type="transmembrane region" description="Helical" evidence="1">
    <location>
        <begin position="241"/>
        <end position="259"/>
    </location>
</feature>
<dbReference type="InterPro" id="IPR038354">
    <property type="entry name" value="VKOR_sf"/>
</dbReference>